<dbReference type="PANTHER" id="PTHR23501">
    <property type="entry name" value="MAJOR FACILITATOR SUPERFAMILY"/>
    <property type="match status" value="1"/>
</dbReference>
<keyword evidence="4 6" id="KW-0472">Membrane</keyword>
<evidence type="ECO:0000256" key="3">
    <source>
        <dbReference type="ARBA" id="ARBA00022989"/>
    </source>
</evidence>
<dbReference type="VEuPathDB" id="FungiDB:SI65_07249"/>
<feature type="transmembrane region" description="Helical" evidence="6">
    <location>
        <begin position="42"/>
        <end position="68"/>
    </location>
</feature>
<feature type="transmembrane region" description="Helical" evidence="6">
    <location>
        <begin position="311"/>
        <end position="333"/>
    </location>
</feature>
<feature type="transmembrane region" description="Helical" evidence="6">
    <location>
        <begin position="111"/>
        <end position="130"/>
    </location>
</feature>
<feature type="transmembrane region" description="Helical" evidence="6">
    <location>
        <begin position="80"/>
        <end position="99"/>
    </location>
</feature>
<evidence type="ECO:0000313" key="9">
    <source>
        <dbReference type="Proteomes" id="UP000094569"/>
    </source>
</evidence>
<name>A0A1E3B9H2_ASPCR</name>
<comment type="caution">
    <text evidence="8">The sequence shown here is derived from an EMBL/GenBank/DDBJ whole genome shotgun (WGS) entry which is preliminary data.</text>
</comment>
<feature type="region of interest" description="Disordered" evidence="5">
    <location>
        <begin position="1"/>
        <end position="32"/>
    </location>
</feature>
<feature type="transmembrane region" description="Helical" evidence="6">
    <location>
        <begin position="242"/>
        <end position="261"/>
    </location>
</feature>
<evidence type="ECO:0000256" key="6">
    <source>
        <dbReference type="SAM" id="Phobius"/>
    </source>
</evidence>
<dbReference type="GO" id="GO:0015174">
    <property type="term" value="F:basic amino acid transmembrane transporter activity"/>
    <property type="evidence" value="ECO:0007669"/>
    <property type="project" value="TreeGrafter"/>
</dbReference>
<dbReference type="AlphaFoldDB" id="A0A1E3B9H2"/>
<keyword evidence="3 6" id="KW-1133">Transmembrane helix</keyword>
<dbReference type="PANTHER" id="PTHR23501:SF33">
    <property type="entry name" value="MAJOR FACILITATOR SUPERFAMILY (MFS) PROFILE DOMAIN-CONTAINING PROTEIN"/>
    <property type="match status" value="1"/>
</dbReference>
<dbReference type="STRING" id="573508.A0A1E3B9H2"/>
<evidence type="ECO:0000259" key="7">
    <source>
        <dbReference type="PROSITE" id="PS50850"/>
    </source>
</evidence>
<dbReference type="InterPro" id="IPR020846">
    <property type="entry name" value="MFS_dom"/>
</dbReference>
<feature type="transmembrane region" description="Helical" evidence="6">
    <location>
        <begin position="198"/>
        <end position="221"/>
    </location>
</feature>
<keyword evidence="9" id="KW-1185">Reference proteome</keyword>
<evidence type="ECO:0000256" key="4">
    <source>
        <dbReference type="ARBA" id="ARBA00023136"/>
    </source>
</evidence>
<comment type="subcellular location">
    <subcellularLocation>
        <location evidence="1">Membrane</location>
        <topology evidence="1">Multi-pass membrane protein</topology>
    </subcellularLocation>
</comment>
<dbReference type="Pfam" id="PF07690">
    <property type="entry name" value="MFS_1"/>
    <property type="match status" value="1"/>
</dbReference>
<dbReference type="PROSITE" id="PS50850">
    <property type="entry name" value="MFS"/>
    <property type="match status" value="1"/>
</dbReference>
<dbReference type="InterPro" id="IPR011701">
    <property type="entry name" value="MFS"/>
</dbReference>
<dbReference type="SUPFAM" id="SSF103473">
    <property type="entry name" value="MFS general substrate transporter"/>
    <property type="match status" value="1"/>
</dbReference>
<feature type="transmembrane region" description="Helical" evidence="6">
    <location>
        <begin position="403"/>
        <end position="425"/>
    </location>
</feature>
<protein>
    <recommendedName>
        <fullName evidence="7">Major facilitator superfamily (MFS) profile domain-containing protein</fullName>
    </recommendedName>
</protein>
<dbReference type="GO" id="GO:0000329">
    <property type="term" value="C:fungal-type vacuole membrane"/>
    <property type="evidence" value="ECO:0007669"/>
    <property type="project" value="TreeGrafter"/>
</dbReference>
<proteinExistence type="predicted"/>
<dbReference type="InterPro" id="IPR036259">
    <property type="entry name" value="MFS_trans_sf"/>
</dbReference>
<evidence type="ECO:0000313" key="8">
    <source>
        <dbReference type="EMBL" id="ODM17574.1"/>
    </source>
</evidence>
<feature type="transmembrane region" description="Helical" evidence="6">
    <location>
        <begin position="345"/>
        <end position="368"/>
    </location>
</feature>
<feature type="transmembrane region" description="Helical" evidence="6">
    <location>
        <begin position="380"/>
        <end position="397"/>
    </location>
</feature>
<dbReference type="OrthoDB" id="6770063at2759"/>
<keyword evidence="2 6" id="KW-0812">Transmembrane</keyword>
<feature type="domain" description="Major facilitator superfamily (MFS) profile" evidence="7">
    <location>
        <begin position="43"/>
        <end position="554"/>
    </location>
</feature>
<feature type="transmembrane region" description="Helical" evidence="6">
    <location>
        <begin position="527"/>
        <end position="550"/>
    </location>
</feature>
<dbReference type="Gene3D" id="1.20.1250.20">
    <property type="entry name" value="MFS general substrate transporter like domains"/>
    <property type="match status" value="2"/>
</dbReference>
<gene>
    <name evidence="8" type="ORF">SI65_07249</name>
</gene>
<evidence type="ECO:0000256" key="1">
    <source>
        <dbReference type="ARBA" id="ARBA00004141"/>
    </source>
</evidence>
<dbReference type="EMBL" id="JXNT01000008">
    <property type="protein sequence ID" value="ODM17574.1"/>
    <property type="molecule type" value="Genomic_DNA"/>
</dbReference>
<sequence>MSPTERGPDMPPDEASPLLQSRGPIYSGTPGPPVKTKRPDLFIIYATFFGVFIASIDESLVLSTFSTIASQFHLLSQGSWLLVAYNFGYCISLPVYGALSDSYGRKNVLLVSYILFTLGCFACGASASLTQLVLARVLAGLSGAGMVTLVSIIIMDLVPPSEVAVYRSYENVINVIGRSVGAPLGGLLSDTIGWRWSFLGQIPLIIFCTLVAVYGLPASLNQTEDKDKQPSGKPRRSRLREIDFAGIITLSAAIILLLFLLQTLGTREEDQLVPTWGLVVAFVVSSMVFVLTEVSCASRPLIPMHLLIRELGAYCLMQCLLFSGRTAFVSNVVPYFTRVEGESDFVASMMYVQVAAGVSVGGVVSGYVIKRMRRYKTMSIISLGITVLSFLLIFLTWRDGCNIWESFFLFVVGFAPGILFSTMFIGMSYSSPKECLSVCIGTFYLCQQLGTIIGPACGAALVQRLFKNNLVQHIVDIPDKKTIIKGILNDLRFAESLSEPLQQIVRSSYLNAFQFLPGKSICSLNKICSNIVSVFALVSSAAVFSFLVFLKEERVD</sequence>
<organism evidence="8 9">
    <name type="scientific">Aspergillus cristatus</name>
    <name type="common">Chinese Fuzhuan brick tea-fermentation fungus</name>
    <name type="synonym">Eurotium cristatum</name>
    <dbReference type="NCBI Taxonomy" id="573508"/>
    <lineage>
        <taxon>Eukaryota</taxon>
        <taxon>Fungi</taxon>
        <taxon>Dikarya</taxon>
        <taxon>Ascomycota</taxon>
        <taxon>Pezizomycotina</taxon>
        <taxon>Eurotiomycetes</taxon>
        <taxon>Eurotiomycetidae</taxon>
        <taxon>Eurotiales</taxon>
        <taxon>Aspergillaceae</taxon>
        <taxon>Aspergillus</taxon>
        <taxon>Aspergillus subgen. Aspergillus</taxon>
    </lineage>
</organism>
<feature type="transmembrane region" description="Helical" evidence="6">
    <location>
        <begin position="137"/>
        <end position="158"/>
    </location>
</feature>
<accession>A0A1E3B9H2</accession>
<evidence type="ECO:0000256" key="2">
    <source>
        <dbReference type="ARBA" id="ARBA00022692"/>
    </source>
</evidence>
<reference evidence="8 9" key="1">
    <citation type="journal article" date="2016" name="BMC Genomics">
        <title>Comparative genomic and transcriptomic analyses of the Fuzhuan brick tea-fermentation fungus Aspergillus cristatus.</title>
        <authorList>
            <person name="Ge Y."/>
            <person name="Wang Y."/>
            <person name="Liu Y."/>
            <person name="Tan Y."/>
            <person name="Ren X."/>
            <person name="Zhang X."/>
            <person name="Hyde K.D."/>
            <person name="Liu Y."/>
            <person name="Liu Z."/>
        </authorList>
    </citation>
    <scope>NUCLEOTIDE SEQUENCE [LARGE SCALE GENOMIC DNA]</scope>
    <source>
        <strain evidence="8 9">GZAAS20.1005</strain>
    </source>
</reference>
<dbReference type="Proteomes" id="UP000094569">
    <property type="component" value="Unassembled WGS sequence"/>
</dbReference>
<feature type="transmembrane region" description="Helical" evidence="6">
    <location>
        <begin position="273"/>
        <end position="291"/>
    </location>
</feature>
<evidence type="ECO:0000256" key="5">
    <source>
        <dbReference type="SAM" id="MobiDB-lite"/>
    </source>
</evidence>